<keyword evidence="3" id="KW-1185">Reference proteome</keyword>
<feature type="region of interest" description="Disordered" evidence="1">
    <location>
        <begin position="61"/>
        <end position="93"/>
    </location>
</feature>
<dbReference type="RefSeq" id="XP_002792409.2">
    <property type="nucleotide sequence ID" value="XM_002792363.2"/>
</dbReference>
<evidence type="ECO:0000313" key="3">
    <source>
        <dbReference type="Proteomes" id="UP000002059"/>
    </source>
</evidence>
<gene>
    <name evidence="2" type="ORF">PAAG_05694</name>
</gene>
<dbReference type="Proteomes" id="UP000002059">
    <property type="component" value="Partially assembled WGS sequence"/>
</dbReference>
<dbReference type="GeneID" id="9095639"/>
<name>C1H4K1_PARBA</name>
<organism evidence="2 3">
    <name type="scientific">Paracoccidioides lutzii (strain ATCC MYA-826 / Pb01)</name>
    <name type="common">Paracoccidioides brasiliensis</name>
    <dbReference type="NCBI Taxonomy" id="502779"/>
    <lineage>
        <taxon>Eukaryota</taxon>
        <taxon>Fungi</taxon>
        <taxon>Dikarya</taxon>
        <taxon>Ascomycota</taxon>
        <taxon>Pezizomycotina</taxon>
        <taxon>Eurotiomycetes</taxon>
        <taxon>Eurotiomycetidae</taxon>
        <taxon>Onygenales</taxon>
        <taxon>Ajellomycetaceae</taxon>
        <taxon>Paracoccidioides</taxon>
    </lineage>
</organism>
<dbReference type="KEGG" id="pbl:PAAG_05694"/>
<reference evidence="2 3" key="1">
    <citation type="journal article" date="2011" name="PLoS Genet.">
        <title>Comparative genomic analysis of human fungal pathogens causing paracoccidioidomycosis.</title>
        <authorList>
            <person name="Desjardins C.A."/>
            <person name="Champion M.D."/>
            <person name="Holder J.W."/>
            <person name="Muszewska A."/>
            <person name="Goldberg J."/>
            <person name="Bailao A.M."/>
            <person name="Brigido M.M."/>
            <person name="Ferreira M.E."/>
            <person name="Garcia A.M."/>
            <person name="Grynberg M."/>
            <person name="Gujja S."/>
            <person name="Heiman D.I."/>
            <person name="Henn M.R."/>
            <person name="Kodira C.D."/>
            <person name="Leon-Narvaez H."/>
            <person name="Longo L.V."/>
            <person name="Ma L.J."/>
            <person name="Malavazi I."/>
            <person name="Matsuo A.L."/>
            <person name="Morais F.V."/>
            <person name="Pereira M."/>
            <person name="Rodriguez-Brito S."/>
            <person name="Sakthikumar S."/>
            <person name="Salem-Izacc S.M."/>
            <person name="Sykes S.M."/>
            <person name="Teixeira M.M."/>
            <person name="Vallejo M.C."/>
            <person name="Walter M.E."/>
            <person name="Yandava C."/>
            <person name="Young S."/>
            <person name="Zeng Q."/>
            <person name="Zucker J."/>
            <person name="Felipe M.S."/>
            <person name="Goldman G.H."/>
            <person name="Haas B.J."/>
            <person name="McEwen J.G."/>
            <person name="Nino-Vega G."/>
            <person name="Puccia R."/>
            <person name="San-Blas G."/>
            <person name="Soares C.M."/>
            <person name="Birren B.W."/>
            <person name="Cuomo C.A."/>
        </authorList>
    </citation>
    <scope>NUCLEOTIDE SEQUENCE [LARGE SCALE GENOMIC DNA]</scope>
    <source>
        <strain evidence="3">ATCC MYA-826 / Pb01</strain>
    </source>
</reference>
<protein>
    <submittedName>
        <fullName evidence="2">Uncharacterized protein</fullName>
    </submittedName>
</protein>
<accession>C1H4K1</accession>
<dbReference type="EMBL" id="KN294006">
    <property type="protein sequence ID" value="EEH34645.2"/>
    <property type="molecule type" value="Genomic_DNA"/>
</dbReference>
<dbReference type="HOGENOM" id="CLU_2400273_0_0_1"/>
<evidence type="ECO:0000256" key="1">
    <source>
        <dbReference type="SAM" id="MobiDB-lite"/>
    </source>
</evidence>
<proteinExistence type="predicted"/>
<dbReference type="VEuPathDB" id="FungiDB:PAAG_05694"/>
<evidence type="ECO:0000313" key="2">
    <source>
        <dbReference type="EMBL" id="EEH34645.2"/>
    </source>
</evidence>
<dbReference type="AlphaFoldDB" id="C1H4K1"/>
<sequence>MAEVWYDSAAILPATTADWADRSRVLAPICVQALLPGQNMWLVTGGAWDLGTRISQGFPLPSRGTAKAGAADTGQHNQFAASPPWGLLSMESG</sequence>